<evidence type="ECO:0000313" key="12">
    <source>
        <dbReference type="Proteomes" id="UP001201812"/>
    </source>
</evidence>
<dbReference type="InterPro" id="IPR000595">
    <property type="entry name" value="cNMP-bd_dom"/>
</dbReference>
<dbReference type="Proteomes" id="UP001201812">
    <property type="component" value="Unassembled WGS sequence"/>
</dbReference>
<dbReference type="GO" id="GO:0017071">
    <property type="term" value="C:intracellular cyclic nucleotide activated cation channel complex"/>
    <property type="evidence" value="ECO:0007669"/>
    <property type="project" value="TreeGrafter"/>
</dbReference>
<dbReference type="GO" id="GO:0030553">
    <property type="term" value="F:cGMP binding"/>
    <property type="evidence" value="ECO:0007669"/>
    <property type="project" value="TreeGrafter"/>
</dbReference>
<keyword evidence="12" id="KW-1185">Reference proteome</keyword>
<evidence type="ECO:0000256" key="8">
    <source>
        <dbReference type="ARBA" id="ARBA00023303"/>
    </source>
</evidence>
<dbReference type="Gene3D" id="2.60.120.10">
    <property type="entry name" value="Jelly Rolls"/>
    <property type="match status" value="1"/>
</dbReference>
<evidence type="ECO:0000256" key="4">
    <source>
        <dbReference type="ARBA" id="ARBA00022989"/>
    </source>
</evidence>
<evidence type="ECO:0000256" key="3">
    <source>
        <dbReference type="ARBA" id="ARBA00022692"/>
    </source>
</evidence>
<comment type="subcellular location">
    <subcellularLocation>
        <location evidence="1">Membrane</location>
        <topology evidence="1">Multi-pass membrane protein</topology>
    </subcellularLocation>
</comment>
<dbReference type="PROSITE" id="PS00888">
    <property type="entry name" value="CNMP_BINDING_1"/>
    <property type="match status" value="1"/>
</dbReference>
<dbReference type="SMART" id="SM00100">
    <property type="entry name" value="cNMP"/>
    <property type="match status" value="1"/>
</dbReference>
<comment type="caution">
    <text evidence="11">The sequence shown here is derived from an EMBL/GenBank/DDBJ whole genome shotgun (WGS) entry which is preliminary data.</text>
</comment>
<evidence type="ECO:0000313" key="11">
    <source>
        <dbReference type="EMBL" id="KAI1716511.1"/>
    </source>
</evidence>
<dbReference type="GO" id="GO:0005223">
    <property type="term" value="F:intracellularly cGMP-activated cation channel activity"/>
    <property type="evidence" value="ECO:0007669"/>
    <property type="project" value="TreeGrafter"/>
</dbReference>
<keyword evidence="6 9" id="KW-0472">Membrane</keyword>
<evidence type="ECO:0000256" key="7">
    <source>
        <dbReference type="ARBA" id="ARBA00023286"/>
    </source>
</evidence>
<feature type="domain" description="Cyclic nucleotide-binding" evidence="10">
    <location>
        <begin position="311"/>
        <end position="429"/>
    </location>
</feature>
<dbReference type="InterPro" id="IPR014710">
    <property type="entry name" value="RmlC-like_jellyroll"/>
</dbReference>
<dbReference type="GO" id="GO:0044877">
    <property type="term" value="F:protein-containing complex binding"/>
    <property type="evidence" value="ECO:0007669"/>
    <property type="project" value="TreeGrafter"/>
</dbReference>
<feature type="transmembrane region" description="Helical" evidence="9">
    <location>
        <begin position="207"/>
        <end position="228"/>
    </location>
</feature>
<dbReference type="Gene3D" id="1.10.287.630">
    <property type="entry name" value="Helix hairpin bin"/>
    <property type="match status" value="1"/>
</dbReference>
<dbReference type="FunFam" id="1.10.287.630:FF:000001">
    <property type="entry name" value="Cyclic nucleotide-gated channel alpha 3"/>
    <property type="match status" value="1"/>
</dbReference>
<evidence type="ECO:0000256" key="2">
    <source>
        <dbReference type="ARBA" id="ARBA00022448"/>
    </source>
</evidence>
<keyword evidence="2" id="KW-0813">Transport</keyword>
<dbReference type="InterPro" id="IPR050866">
    <property type="entry name" value="CNG_cation_channel"/>
</dbReference>
<proteinExistence type="predicted"/>
<keyword evidence="3 9" id="KW-0812">Transmembrane</keyword>
<evidence type="ECO:0000256" key="9">
    <source>
        <dbReference type="SAM" id="Phobius"/>
    </source>
</evidence>
<reference evidence="11" key="1">
    <citation type="submission" date="2022-01" db="EMBL/GenBank/DDBJ databases">
        <title>Genome Sequence Resource for Two Populations of Ditylenchus destructor, the Migratory Endoparasitic Phytonematode.</title>
        <authorList>
            <person name="Zhang H."/>
            <person name="Lin R."/>
            <person name="Xie B."/>
        </authorList>
    </citation>
    <scope>NUCLEOTIDE SEQUENCE</scope>
    <source>
        <strain evidence="11">BazhouSP</strain>
    </source>
</reference>
<sequence>MGNIISDIVNLGDMFVQSRKEYLHDGVYIKDPSLITKRYASSTFFLLDIASVIPLDLVLLFQWPQMSLIRINRLTKIYLIRLTFICYAIFHWNGCVYFLLSTIYGMDDADVNDWIFTYSKIPDLIYSTCDTRFDNNMCLYNESQRHWQLREHYVEDMMSYWGNRTRSTNFSNLTKQYGLSFYWSALTLVTLGEQPWPNNSVEMSFEIFDTLLGLLLLAIVIGDIGIMVTQKNFAKMNYEKFIDGCKRYMRFRQVHLILQAKIINWFEYFWTQEQKGQAKVDERDIFEFLPPRLSKELAGEVHLETLRKVPLFQECDENILFEFISNLQLQIYSPGDYICYEGEIGKEMYIVKRGELEVIDAEGRVCVTLGDGAVFGELSILRIPGNINGNRRTATVRSKGFVDLYVLTKRDLWRTVNDFPDAREMIIEKGKAILRKDNLLLEEDGALSDDGDSEDGLEYSIHEKLLRTRKRVEKLTQAVDEFETKFVKSSQSLKQWMTKCEKEYRRQKQLYDVMMFLPYF</sequence>
<dbReference type="FunFam" id="2.60.120.10:FF:000020">
    <property type="entry name" value="Cyclic nucleotide-gated channel beta 3"/>
    <property type="match status" value="1"/>
</dbReference>
<dbReference type="SUPFAM" id="SSF51206">
    <property type="entry name" value="cAMP-binding domain-like"/>
    <property type="match status" value="1"/>
</dbReference>
<dbReference type="GO" id="GO:0005886">
    <property type="term" value="C:plasma membrane"/>
    <property type="evidence" value="ECO:0007669"/>
    <property type="project" value="TreeGrafter"/>
</dbReference>
<dbReference type="SUPFAM" id="SSF81324">
    <property type="entry name" value="Voltage-gated potassium channels"/>
    <property type="match status" value="1"/>
</dbReference>
<protein>
    <submittedName>
        <fullName evidence="11">Cyclic nucleotide-binding domain-containing protein</fullName>
    </submittedName>
</protein>
<gene>
    <name evidence="11" type="ORF">DdX_07570</name>
</gene>
<evidence type="ECO:0000256" key="6">
    <source>
        <dbReference type="ARBA" id="ARBA00023136"/>
    </source>
</evidence>
<evidence type="ECO:0000259" key="10">
    <source>
        <dbReference type="PROSITE" id="PS50042"/>
    </source>
</evidence>
<dbReference type="PANTHER" id="PTHR45638:SF5">
    <property type="entry name" value="CYCLIC NUCLEOTIDE-BINDING DOMAIN-CONTAINING PROTEIN"/>
    <property type="match status" value="1"/>
</dbReference>
<keyword evidence="5" id="KW-0406">Ion transport</keyword>
<dbReference type="GO" id="GO:0005222">
    <property type="term" value="F:intracellularly cAMP-activated cation channel activity"/>
    <property type="evidence" value="ECO:0007669"/>
    <property type="project" value="TreeGrafter"/>
</dbReference>
<keyword evidence="8" id="KW-0407">Ion channel</keyword>
<keyword evidence="7" id="KW-1071">Ligand-gated ion channel</keyword>
<dbReference type="AlphaFoldDB" id="A0AAD4N8W3"/>
<dbReference type="CDD" id="cd00038">
    <property type="entry name" value="CAP_ED"/>
    <property type="match status" value="1"/>
</dbReference>
<dbReference type="InterPro" id="IPR018490">
    <property type="entry name" value="cNMP-bd_dom_sf"/>
</dbReference>
<organism evidence="11 12">
    <name type="scientific">Ditylenchus destructor</name>
    <dbReference type="NCBI Taxonomy" id="166010"/>
    <lineage>
        <taxon>Eukaryota</taxon>
        <taxon>Metazoa</taxon>
        <taxon>Ecdysozoa</taxon>
        <taxon>Nematoda</taxon>
        <taxon>Chromadorea</taxon>
        <taxon>Rhabditida</taxon>
        <taxon>Tylenchina</taxon>
        <taxon>Tylenchomorpha</taxon>
        <taxon>Sphaerularioidea</taxon>
        <taxon>Anguinidae</taxon>
        <taxon>Anguininae</taxon>
        <taxon>Ditylenchus</taxon>
    </lineage>
</organism>
<dbReference type="PANTHER" id="PTHR45638">
    <property type="entry name" value="CYCLIC NUCLEOTIDE-GATED CATION CHANNEL SUBUNIT A"/>
    <property type="match status" value="1"/>
</dbReference>
<accession>A0AAD4N8W3</accession>
<feature type="transmembrane region" description="Helical" evidence="9">
    <location>
        <begin position="39"/>
        <end position="61"/>
    </location>
</feature>
<feature type="transmembrane region" description="Helical" evidence="9">
    <location>
        <begin position="82"/>
        <end position="104"/>
    </location>
</feature>
<name>A0AAD4N8W3_9BILA</name>
<keyword evidence="4 9" id="KW-1133">Transmembrane helix</keyword>
<evidence type="ECO:0000256" key="1">
    <source>
        <dbReference type="ARBA" id="ARBA00004141"/>
    </source>
</evidence>
<dbReference type="PROSITE" id="PS50042">
    <property type="entry name" value="CNMP_BINDING_3"/>
    <property type="match status" value="1"/>
</dbReference>
<evidence type="ECO:0000256" key="5">
    <source>
        <dbReference type="ARBA" id="ARBA00023065"/>
    </source>
</evidence>
<dbReference type="InterPro" id="IPR018488">
    <property type="entry name" value="cNMP-bd_CS"/>
</dbReference>
<dbReference type="EMBL" id="JAKKPZ010000010">
    <property type="protein sequence ID" value="KAI1716511.1"/>
    <property type="molecule type" value="Genomic_DNA"/>
</dbReference>
<dbReference type="PROSITE" id="PS00889">
    <property type="entry name" value="CNMP_BINDING_2"/>
    <property type="match status" value="1"/>
</dbReference>
<dbReference type="Pfam" id="PF00027">
    <property type="entry name" value="cNMP_binding"/>
    <property type="match status" value="1"/>
</dbReference>